<comment type="similarity">
    <text evidence="1">Belongs to the transcriptional regulator TrmB family.</text>
</comment>
<sequence length="355" mass="38091">MSAEALREHLATFGLSEKEIAAYLAVLRVGEATTGEVSAAADVSQGYVYEIAGSLTERGLVTIDETASPTVLRARPPEEALGSLASRLDEVRESVETLYTAPADDGPALEVVHSRSTVRKRATQYLAAADREAFLVLPAPEVSHLDDALAEARDRGVFVYLLAVAPLSAETLDVDWSACTDVVRTWDAAPPVHVLVDDTTGLFGAHGILSGRHGEEYALAFAQREVWSGFFGNAVANFWPMGEDHYVTDPDPLPATYGHLRTAATNAALHRAAGRELLADVTIEDVEAGTERRYERVPVVAVRQNLVGDPTNDFPMENSIVFETSDGRIAAGNTDGGIGPFYEGYGARSVTLYEG</sequence>
<reference evidence="4" key="1">
    <citation type="journal article" date="2014" name="Int. J. Syst. Evol. Microbiol.">
        <title>Complete genome sequence of Corynebacterium casei LMG S-19264T (=DSM 44701T), isolated from a smear-ripened cheese.</title>
        <authorList>
            <consortium name="US DOE Joint Genome Institute (JGI-PGF)"/>
            <person name="Walter F."/>
            <person name="Albersmeier A."/>
            <person name="Kalinowski J."/>
            <person name="Ruckert C."/>
        </authorList>
    </citation>
    <scope>NUCLEOTIDE SEQUENCE</scope>
    <source>
        <strain evidence="4">JCM 17820</strain>
    </source>
</reference>
<dbReference type="Pfam" id="PF01978">
    <property type="entry name" value="TrmB"/>
    <property type="match status" value="1"/>
</dbReference>
<evidence type="ECO:0000259" key="3">
    <source>
        <dbReference type="Pfam" id="PF11495"/>
    </source>
</evidence>
<dbReference type="SUPFAM" id="SSF46785">
    <property type="entry name" value="Winged helix' DNA-binding domain"/>
    <property type="match status" value="1"/>
</dbReference>
<feature type="domain" description="Transcription regulator TrmB C-terminal" evidence="3">
    <location>
        <begin position="109"/>
        <end position="353"/>
    </location>
</feature>
<dbReference type="Pfam" id="PF11495">
    <property type="entry name" value="Regulator_TrmB"/>
    <property type="match status" value="1"/>
</dbReference>
<keyword evidence="5" id="KW-1185">Reference proteome</keyword>
<evidence type="ECO:0000313" key="5">
    <source>
        <dbReference type="Proteomes" id="UP000605784"/>
    </source>
</evidence>
<dbReference type="PANTHER" id="PTHR34293">
    <property type="entry name" value="HTH-TYPE TRANSCRIPTIONAL REGULATOR TRMBL2"/>
    <property type="match status" value="1"/>
</dbReference>
<reference evidence="4" key="2">
    <citation type="submission" date="2020-09" db="EMBL/GenBank/DDBJ databases">
        <authorList>
            <person name="Sun Q."/>
            <person name="Ohkuma M."/>
        </authorList>
    </citation>
    <scope>NUCLEOTIDE SEQUENCE</scope>
    <source>
        <strain evidence="4">JCM 17820</strain>
    </source>
</reference>
<comment type="caution">
    <text evidence="4">The sequence shown here is derived from an EMBL/GenBank/DDBJ whole genome shotgun (WGS) entry which is preliminary data.</text>
</comment>
<dbReference type="Proteomes" id="UP000605784">
    <property type="component" value="Unassembled WGS sequence"/>
</dbReference>
<name>A0A830GST4_9EURY</name>
<dbReference type="PANTHER" id="PTHR34293:SF1">
    <property type="entry name" value="HTH-TYPE TRANSCRIPTIONAL REGULATOR TRMBL2"/>
    <property type="match status" value="1"/>
</dbReference>
<evidence type="ECO:0000256" key="1">
    <source>
        <dbReference type="ARBA" id="ARBA00007287"/>
    </source>
</evidence>
<dbReference type="InterPro" id="IPR021586">
    <property type="entry name" value="Tscrpt_reg_TrmB_C"/>
</dbReference>
<dbReference type="SUPFAM" id="SSF159071">
    <property type="entry name" value="TrmB C-terminal domain-like"/>
    <property type="match status" value="1"/>
</dbReference>
<dbReference type="InterPro" id="IPR051797">
    <property type="entry name" value="TrmB-like"/>
</dbReference>
<gene>
    <name evidence="4" type="ORF">GCM10009030_39120</name>
</gene>
<protein>
    <recommendedName>
        <fullName evidence="6">TrmB family transcriptional regulator</fullName>
    </recommendedName>
</protein>
<organism evidence="4 5">
    <name type="scientific">Haloarcula pellucida</name>
    <dbReference type="NCBI Taxonomy" id="1427151"/>
    <lineage>
        <taxon>Archaea</taxon>
        <taxon>Methanobacteriati</taxon>
        <taxon>Methanobacteriota</taxon>
        <taxon>Stenosarchaea group</taxon>
        <taxon>Halobacteria</taxon>
        <taxon>Halobacteriales</taxon>
        <taxon>Haloarculaceae</taxon>
        <taxon>Haloarcula</taxon>
    </lineage>
</organism>
<dbReference type="InterPro" id="IPR036388">
    <property type="entry name" value="WH-like_DNA-bd_sf"/>
</dbReference>
<accession>A0A830GST4</accession>
<dbReference type="InterPro" id="IPR002831">
    <property type="entry name" value="Tscrpt_reg_TrmB_N"/>
</dbReference>
<dbReference type="InterPro" id="IPR036390">
    <property type="entry name" value="WH_DNA-bd_sf"/>
</dbReference>
<proteinExistence type="inferred from homology"/>
<dbReference type="AlphaFoldDB" id="A0A830GST4"/>
<dbReference type="EMBL" id="BMOU01000007">
    <property type="protein sequence ID" value="GGO03448.1"/>
    <property type="molecule type" value="Genomic_DNA"/>
</dbReference>
<feature type="domain" description="Transcription regulator TrmB N-terminal" evidence="2">
    <location>
        <begin position="10"/>
        <end position="78"/>
    </location>
</feature>
<evidence type="ECO:0008006" key="6">
    <source>
        <dbReference type="Google" id="ProtNLM"/>
    </source>
</evidence>
<dbReference type="Gene3D" id="1.10.10.10">
    <property type="entry name" value="Winged helix-like DNA-binding domain superfamily/Winged helix DNA-binding domain"/>
    <property type="match status" value="1"/>
</dbReference>
<evidence type="ECO:0000313" key="4">
    <source>
        <dbReference type="EMBL" id="GGO03448.1"/>
    </source>
</evidence>
<dbReference type="RefSeq" id="WP_189001972.1">
    <property type="nucleotide sequence ID" value="NZ_BMOU01000007.1"/>
</dbReference>
<evidence type="ECO:0000259" key="2">
    <source>
        <dbReference type="Pfam" id="PF01978"/>
    </source>
</evidence>